<name>A0A5C6MVE9_9TELE</name>
<sequence>MEVLQLSQLNIDPSSVLSSCEPELQDLMRQIDLIIQQQKRDWEMELQLVQNRLKRREEELMISRNLMEQRDLEVRSLCKRLEQQQGLLFEYERRLLDISEEVLKTCCTRVFRSVGYLI</sequence>
<keyword evidence="3" id="KW-1185">Reference proteome</keyword>
<evidence type="ECO:0000313" key="3">
    <source>
        <dbReference type="Proteomes" id="UP000324091"/>
    </source>
</evidence>
<dbReference type="InterPro" id="IPR031470">
    <property type="entry name" value="CEP63/Deup1_N"/>
</dbReference>
<comment type="caution">
    <text evidence="2">The sequence shown here is derived from an EMBL/GenBank/DDBJ whole genome shotgun (WGS) entry which is preliminary data.</text>
</comment>
<feature type="domain" description="CEP63/Deup1 N-terminal" evidence="1">
    <location>
        <begin position="17"/>
        <end position="103"/>
    </location>
</feature>
<dbReference type="AlphaFoldDB" id="A0A5C6MVE9"/>
<protein>
    <submittedName>
        <fullName evidence="2">Centrosomal protein of 63 kDa</fullName>
    </submittedName>
</protein>
<dbReference type="Proteomes" id="UP000324091">
    <property type="component" value="Chromosome 7"/>
</dbReference>
<dbReference type="EMBL" id="RHFK02000020">
    <property type="protein sequence ID" value="TWW57347.1"/>
    <property type="molecule type" value="Genomic_DNA"/>
</dbReference>
<dbReference type="Pfam" id="PF17045">
    <property type="entry name" value="CEP63"/>
    <property type="match status" value="1"/>
</dbReference>
<evidence type="ECO:0000259" key="1">
    <source>
        <dbReference type="Pfam" id="PF17045"/>
    </source>
</evidence>
<evidence type="ECO:0000313" key="2">
    <source>
        <dbReference type="EMBL" id="TWW57347.1"/>
    </source>
</evidence>
<proteinExistence type="predicted"/>
<organism evidence="2 3">
    <name type="scientific">Takifugu flavidus</name>
    <name type="common">sansaifugu</name>
    <dbReference type="NCBI Taxonomy" id="433684"/>
    <lineage>
        <taxon>Eukaryota</taxon>
        <taxon>Metazoa</taxon>
        <taxon>Chordata</taxon>
        <taxon>Craniata</taxon>
        <taxon>Vertebrata</taxon>
        <taxon>Euteleostomi</taxon>
        <taxon>Actinopterygii</taxon>
        <taxon>Neopterygii</taxon>
        <taxon>Teleostei</taxon>
        <taxon>Neoteleostei</taxon>
        <taxon>Acanthomorphata</taxon>
        <taxon>Eupercaria</taxon>
        <taxon>Tetraodontiformes</taxon>
        <taxon>Tetradontoidea</taxon>
        <taxon>Tetraodontidae</taxon>
        <taxon>Takifugu</taxon>
    </lineage>
</organism>
<reference evidence="2 3" key="1">
    <citation type="submission" date="2019-04" db="EMBL/GenBank/DDBJ databases">
        <title>Chromosome genome assembly for Takifugu flavidus.</title>
        <authorList>
            <person name="Xiao S."/>
        </authorList>
    </citation>
    <scope>NUCLEOTIDE SEQUENCE [LARGE SCALE GENOMIC DNA]</scope>
    <source>
        <strain evidence="2">HTHZ2018</strain>
        <tissue evidence="2">Muscle</tissue>
    </source>
</reference>
<accession>A0A5C6MVE9</accession>
<gene>
    <name evidence="2" type="ORF">D4764_07G0000660</name>
</gene>